<keyword evidence="2" id="KW-1185">Reference proteome</keyword>
<gene>
    <name evidence="1" type="ORF">APZ42_019601</name>
</gene>
<protein>
    <submittedName>
        <fullName evidence="1">Uncharacterized protein</fullName>
    </submittedName>
</protein>
<reference evidence="1 2" key="1">
    <citation type="submission" date="2016-03" db="EMBL/GenBank/DDBJ databases">
        <title>EvidentialGene: Evidence-directed Construction of Genes on Genomes.</title>
        <authorList>
            <person name="Gilbert D.G."/>
            <person name="Choi J.-H."/>
            <person name="Mockaitis K."/>
            <person name="Colbourne J."/>
            <person name="Pfrender M."/>
        </authorList>
    </citation>
    <scope>NUCLEOTIDE SEQUENCE [LARGE SCALE GENOMIC DNA]</scope>
    <source>
        <strain evidence="1 2">Xinb3</strain>
        <tissue evidence="1">Complete organism</tissue>
    </source>
</reference>
<evidence type="ECO:0000313" key="1">
    <source>
        <dbReference type="EMBL" id="KZS15020.1"/>
    </source>
</evidence>
<dbReference type="EMBL" id="LRGB01000930">
    <property type="protein sequence ID" value="KZS15020.1"/>
    <property type="molecule type" value="Genomic_DNA"/>
</dbReference>
<sequence length="122" mass="14374">MDDKNVLHRQRFFRFFFFFLKRKQNKKLPRILSFFFFPWRICLAIQTGIGFRVLPIALFQHCLRRPGMAEYAVTFDIFSHFYSCILKANRFHKDNLNVGGVAIRNGLGGITSYPVGQFGYPK</sequence>
<proteinExistence type="predicted"/>
<comment type="caution">
    <text evidence="1">The sequence shown here is derived from an EMBL/GenBank/DDBJ whole genome shotgun (WGS) entry which is preliminary data.</text>
</comment>
<dbReference type="AlphaFoldDB" id="A0A164Y9G1"/>
<dbReference type="Proteomes" id="UP000076858">
    <property type="component" value="Unassembled WGS sequence"/>
</dbReference>
<evidence type="ECO:0000313" key="2">
    <source>
        <dbReference type="Proteomes" id="UP000076858"/>
    </source>
</evidence>
<name>A0A164Y9G1_9CRUS</name>
<organism evidence="1 2">
    <name type="scientific">Daphnia magna</name>
    <dbReference type="NCBI Taxonomy" id="35525"/>
    <lineage>
        <taxon>Eukaryota</taxon>
        <taxon>Metazoa</taxon>
        <taxon>Ecdysozoa</taxon>
        <taxon>Arthropoda</taxon>
        <taxon>Crustacea</taxon>
        <taxon>Branchiopoda</taxon>
        <taxon>Diplostraca</taxon>
        <taxon>Cladocera</taxon>
        <taxon>Anomopoda</taxon>
        <taxon>Daphniidae</taxon>
        <taxon>Daphnia</taxon>
    </lineage>
</organism>
<accession>A0A164Y9G1</accession>